<accession>A0A084EGW9</accession>
<dbReference type="Proteomes" id="UP000028534">
    <property type="component" value="Unassembled WGS sequence"/>
</dbReference>
<dbReference type="RefSeq" id="WP_037521442.1">
    <property type="nucleotide sequence ID" value="NZ_JGVR01000024.1"/>
</dbReference>
<protein>
    <submittedName>
        <fullName evidence="1">Uncharacterized protein</fullName>
    </submittedName>
</protein>
<sequence length="106" mass="11763">MFVWKKKYDAVTREMGRQIVERDDTLMVREATIGRLQRTSEDMLARNLELQARVIASDAKLEAAMASLAQIAAQETATANATVKRMARLAREGIGARNARDQQAAA</sequence>
<evidence type="ECO:0000313" key="2">
    <source>
        <dbReference type="Proteomes" id="UP000028534"/>
    </source>
</evidence>
<dbReference type="PATRIC" id="fig|13690.10.peg.3798"/>
<proteinExistence type="predicted"/>
<dbReference type="STRING" id="13690.AX777_11405"/>
<dbReference type="EMBL" id="JGVR01000024">
    <property type="protein sequence ID" value="KEZ17211.1"/>
    <property type="molecule type" value="Genomic_DNA"/>
</dbReference>
<reference evidence="1 2" key="1">
    <citation type="submission" date="2014-03" db="EMBL/GenBank/DDBJ databases">
        <title>Genome sequence of Sphingobium yanoikuyae B1.</title>
        <authorList>
            <person name="Gan H.M."/>
            <person name="Gan H.Y."/>
            <person name="Savka M.A."/>
        </authorList>
    </citation>
    <scope>NUCLEOTIDE SEQUENCE [LARGE SCALE GENOMIC DNA]</scope>
    <source>
        <strain evidence="1 2">B1</strain>
    </source>
</reference>
<dbReference type="AlphaFoldDB" id="A0A084EGW9"/>
<comment type="caution">
    <text evidence="1">The sequence shown here is derived from an EMBL/GenBank/DDBJ whole genome shotgun (WGS) entry which is preliminary data.</text>
</comment>
<gene>
    <name evidence="1" type="ORF">CP98_03710</name>
</gene>
<organism evidence="1 2">
    <name type="scientific">Sphingobium yanoikuyae</name>
    <name type="common">Sphingomonas yanoikuyae</name>
    <dbReference type="NCBI Taxonomy" id="13690"/>
    <lineage>
        <taxon>Bacteria</taxon>
        <taxon>Pseudomonadati</taxon>
        <taxon>Pseudomonadota</taxon>
        <taxon>Alphaproteobacteria</taxon>
        <taxon>Sphingomonadales</taxon>
        <taxon>Sphingomonadaceae</taxon>
        <taxon>Sphingobium</taxon>
    </lineage>
</organism>
<name>A0A084EGW9_SPHYA</name>
<evidence type="ECO:0000313" key="1">
    <source>
        <dbReference type="EMBL" id="KEZ17211.1"/>
    </source>
</evidence>